<proteinExistence type="predicted"/>
<reference evidence="1 2" key="1">
    <citation type="submission" date="2018-09" db="EMBL/GenBank/DDBJ databases">
        <authorList>
            <consortium name="Pathogen Informatics"/>
        </authorList>
    </citation>
    <scope>NUCLEOTIDE SEQUENCE [LARGE SCALE GENOMIC DNA]</scope>
    <source>
        <strain evidence="1 2">OH-22767</strain>
    </source>
</reference>
<accession>A0A383U2G4</accession>
<dbReference type="Proteomes" id="UP000262142">
    <property type="component" value="Unassembled WGS sequence"/>
</dbReference>
<dbReference type="AlphaFoldDB" id="A0A383U2G4"/>
<sequence length="81" mass="8869">MFKNQKSEVVLIFNDLESFNEFDGQQINDLYEDDECTASVEVTVSIGVASASATIKAEGVPCKEVGKKIKELKKAAQEALQ</sequence>
<dbReference type="EMBL" id="UNSC01000007">
    <property type="protein sequence ID" value="SZD74074.1"/>
    <property type="molecule type" value="Genomic_DNA"/>
</dbReference>
<protein>
    <submittedName>
        <fullName evidence="1">Uncharacterized protein</fullName>
    </submittedName>
</protein>
<organism evidence="1 2">
    <name type="scientific">Candidatus Ornithobacterium hominis</name>
    <dbReference type="NCBI Taxonomy" id="2497989"/>
    <lineage>
        <taxon>Bacteria</taxon>
        <taxon>Pseudomonadati</taxon>
        <taxon>Bacteroidota</taxon>
        <taxon>Flavobacteriia</taxon>
        <taxon>Flavobacteriales</taxon>
        <taxon>Weeksellaceae</taxon>
        <taxon>Ornithobacterium</taxon>
    </lineage>
</organism>
<name>A0A383U2G4_9FLAO</name>
<evidence type="ECO:0000313" key="2">
    <source>
        <dbReference type="Proteomes" id="UP000262142"/>
    </source>
</evidence>
<keyword evidence="2" id="KW-1185">Reference proteome</keyword>
<evidence type="ECO:0000313" key="1">
    <source>
        <dbReference type="EMBL" id="SZD74074.1"/>
    </source>
</evidence>
<dbReference type="RefSeq" id="WP_119059710.1">
    <property type="nucleotide sequence ID" value="NZ_UNSC01000007.1"/>
</dbReference>
<gene>
    <name evidence="1" type="ORF">SAMEA104719789_01532</name>
</gene>